<sequence length="49" mass="5337">MNADSVIVLDPINRNAVDASLAAVTLYIPVGRISKLEMRRMLAIAQGRL</sequence>
<evidence type="ECO:0000313" key="2">
    <source>
        <dbReference type="Proteomes" id="UP001501257"/>
    </source>
</evidence>
<dbReference type="EMBL" id="BAABLK010000034">
    <property type="protein sequence ID" value="GAA5227893.1"/>
    <property type="molecule type" value="Genomic_DNA"/>
</dbReference>
<accession>A0ABP9TQ67</accession>
<dbReference type="Proteomes" id="UP001501257">
    <property type="component" value="Unassembled WGS sequence"/>
</dbReference>
<evidence type="ECO:0000313" key="1">
    <source>
        <dbReference type="EMBL" id="GAA5227893.1"/>
    </source>
</evidence>
<name>A0ABP9TQ67_9MICC</name>
<organism evidence="1 2">
    <name type="scientific">Paeniglutamicibacter antarcticus</name>
    <dbReference type="NCBI Taxonomy" id="494023"/>
    <lineage>
        <taxon>Bacteria</taxon>
        <taxon>Bacillati</taxon>
        <taxon>Actinomycetota</taxon>
        <taxon>Actinomycetes</taxon>
        <taxon>Micrococcales</taxon>
        <taxon>Micrococcaceae</taxon>
        <taxon>Paeniglutamicibacter</taxon>
    </lineage>
</organism>
<comment type="caution">
    <text evidence="1">The sequence shown here is derived from an EMBL/GenBank/DDBJ whole genome shotgun (WGS) entry which is preliminary data.</text>
</comment>
<proteinExistence type="predicted"/>
<gene>
    <name evidence="1" type="ORF">GCM10025778_24260</name>
</gene>
<protein>
    <submittedName>
        <fullName evidence="1">Uncharacterized protein</fullName>
    </submittedName>
</protein>
<dbReference type="RefSeq" id="WP_210100081.1">
    <property type="nucleotide sequence ID" value="NZ_BAABLK010000034.1"/>
</dbReference>
<reference evidence="2" key="1">
    <citation type="journal article" date="2019" name="Int. J. Syst. Evol. Microbiol.">
        <title>The Global Catalogue of Microorganisms (GCM) 10K type strain sequencing project: providing services to taxonomists for standard genome sequencing and annotation.</title>
        <authorList>
            <consortium name="The Broad Institute Genomics Platform"/>
            <consortium name="The Broad Institute Genome Sequencing Center for Infectious Disease"/>
            <person name="Wu L."/>
            <person name="Ma J."/>
        </authorList>
    </citation>
    <scope>NUCLEOTIDE SEQUENCE [LARGE SCALE GENOMIC DNA]</scope>
    <source>
        <strain evidence="2">JCM 18952</strain>
    </source>
</reference>
<keyword evidence="2" id="KW-1185">Reference proteome</keyword>